<name>A0A918C6Y6_9DEIO</name>
<feature type="region of interest" description="Disordered" evidence="1">
    <location>
        <begin position="19"/>
        <end position="59"/>
    </location>
</feature>
<feature type="compositionally biased region" description="Basic and acidic residues" evidence="1">
    <location>
        <begin position="31"/>
        <end position="44"/>
    </location>
</feature>
<reference evidence="3" key="1">
    <citation type="journal article" date="2014" name="Int. J. Syst. Evol. Microbiol.">
        <title>Complete genome sequence of Corynebacterium casei LMG S-19264T (=DSM 44701T), isolated from a smear-ripened cheese.</title>
        <authorList>
            <consortium name="US DOE Joint Genome Institute (JGI-PGF)"/>
            <person name="Walter F."/>
            <person name="Albersmeier A."/>
            <person name="Kalinowski J."/>
            <person name="Ruckert C."/>
        </authorList>
    </citation>
    <scope>NUCLEOTIDE SEQUENCE</scope>
    <source>
        <strain evidence="3">JCM 31311</strain>
    </source>
</reference>
<evidence type="ECO:0000259" key="2">
    <source>
        <dbReference type="Pfam" id="PF03050"/>
    </source>
</evidence>
<protein>
    <recommendedName>
        <fullName evidence="2">Transposase IS66 central domain-containing protein</fullName>
    </recommendedName>
</protein>
<evidence type="ECO:0000313" key="4">
    <source>
        <dbReference type="Proteomes" id="UP000603865"/>
    </source>
</evidence>
<dbReference type="Proteomes" id="UP000603865">
    <property type="component" value="Unassembled WGS sequence"/>
</dbReference>
<sequence length="430" mass="47959">MTVERDRLVVEIQELKAQIGADSSTSNVPPSHDKPWKPQSERVKTGRLSGAQPGHVGKTLEMSTQPDTVIVLPVTGQCGCGYAWDDVPVHGLLARQIHDLPETRLHVTEFQVEVKICPSCTQRQQAAFPPEVPGQVQCGPRVLALTTLLNVVHFIPLARTAEILSTLYGSAPSEGTIQLNLNVAAERLKDFEAQLKVALLSEPVLYADETGSKVNGKLQWLHILTCASYTLYGHHRSRGSDALVAMGVLPEYRGLLMHDAWHTYLALPMDHALCNAHLLRELRGLHEFFQQDWAGNLRSALQLVYHQRKTQTLTADGITAFKARFDRLITAGLDANPAQERIAGQRGRVKQSRARNVALRCQRYKREMLRFLDDDRLPFDNNLAEQGIRMMCGKRKISGGFRSELGGEVFCRIRSYVATLRKQGMSSSRA</sequence>
<gene>
    <name evidence="3" type="ORF">GCM10008957_19500</name>
</gene>
<dbReference type="PANTHER" id="PTHR33678:SF1">
    <property type="entry name" value="BLL1576 PROTEIN"/>
    <property type="match status" value="1"/>
</dbReference>
<reference evidence="3" key="2">
    <citation type="submission" date="2020-09" db="EMBL/GenBank/DDBJ databases">
        <authorList>
            <person name="Sun Q."/>
            <person name="Ohkuma M."/>
        </authorList>
    </citation>
    <scope>NUCLEOTIDE SEQUENCE</scope>
    <source>
        <strain evidence="3">JCM 31311</strain>
    </source>
</reference>
<evidence type="ECO:0000313" key="3">
    <source>
        <dbReference type="EMBL" id="GGR06798.1"/>
    </source>
</evidence>
<keyword evidence="4" id="KW-1185">Reference proteome</keyword>
<dbReference type="Pfam" id="PF03050">
    <property type="entry name" value="DDE_Tnp_IS66"/>
    <property type="match status" value="1"/>
</dbReference>
<dbReference type="AlphaFoldDB" id="A0A918C6Y6"/>
<comment type="caution">
    <text evidence="3">The sequence shown here is derived from an EMBL/GenBank/DDBJ whole genome shotgun (WGS) entry which is preliminary data.</text>
</comment>
<feature type="domain" description="Transposase IS66 central" evidence="2">
    <location>
        <begin position="136"/>
        <end position="408"/>
    </location>
</feature>
<dbReference type="EMBL" id="BMQL01000008">
    <property type="protein sequence ID" value="GGR06798.1"/>
    <property type="molecule type" value="Genomic_DNA"/>
</dbReference>
<organism evidence="3 4">
    <name type="scientific">Deinococcus ruber</name>
    <dbReference type="NCBI Taxonomy" id="1848197"/>
    <lineage>
        <taxon>Bacteria</taxon>
        <taxon>Thermotogati</taxon>
        <taxon>Deinococcota</taxon>
        <taxon>Deinococci</taxon>
        <taxon>Deinococcales</taxon>
        <taxon>Deinococcaceae</taxon>
        <taxon>Deinococcus</taxon>
    </lineage>
</organism>
<evidence type="ECO:0000256" key="1">
    <source>
        <dbReference type="SAM" id="MobiDB-lite"/>
    </source>
</evidence>
<accession>A0A918C6Y6</accession>
<proteinExistence type="predicted"/>
<dbReference type="PANTHER" id="PTHR33678">
    <property type="entry name" value="BLL1576 PROTEIN"/>
    <property type="match status" value="1"/>
</dbReference>
<dbReference type="InterPro" id="IPR004291">
    <property type="entry name" value="Transposase_IS66_central"/>
</dbReference>
<dbReference type="NCBIfam" id="NF033517">
    <property type="entry name" value="transpos_IS66"/>
    <property type="match status" value="1"/>
</dbReference>
<dbReference type="InterPro" id="IPR052344">
    <property type="entry name" value="Transposase-related"/>
</dbReference>